<protein>
    <submittedName>
        <fullName evidence="1">Uncharacterized protein</fullName>
    </submittedName>
</protein>
<dbReference type="KEGG" id="vg:77943290"/>
<keyword evidence="2" id="KW-1185">Reference proteome</keyword>
<name>A0A5Q2F558_9CAUD</name>
<sequence>MTPVQFIEKNIISELVKQGFDIDVAHIGAREAVSYYHRSSSASGKSKMFDDCLSIAKAWATKCQGKKKK</sequence>
<dbReference type="Proteomes" id="UP000349651">
    <property type="component" value="Segment"/>
</dbReference>
<dbReference type="EMBL" id="MN602881">
    <property type="protein sequence ID" value="QGF22049.1"/>
    <property type="molecule type" value="Genomic_DNA"/>
</dbReference>
<evidence type="ECO:0000313" key="1">
    <source>
        <dbReference type="EMBL" id="QGF22049.1"/>
    </source>
</evidence>
<dbReference type="GeneID" id="77943290"/>
<evidence type="ECO:0000313" key="2">
    <source>
        <dbReference type="Proteomes" id="UP000349651"/>
    </source>
</evidence>
<dbReference type="RefSeq" id="YP_010667178.1">
    <property type="nucleotide sequence ID" value="NC_070949.1"/>
</dbReference>
<reference evidence="1 2" key="1">
    <citation type="submission" date="2019-10" db="EMBL/GenBank/DDBJ databases">
        <title>Complete genome sequence of Erwinia phage Midgardsormr38.</title>
        <authorList>
            <person name="Dislers A."/>
            <person name="Zrelovs N."/>
            <person name="Kazaks A."/>
        </authorList>
    </citation>
    <scope>NUCLEOTIDE SEQUENCE [LARGE SCALE GENOMIC DNA]</scope>
</reference>
<proteinExistence type="predicted"/>
<accession>A0A5Q2F558</accession>
<organism evidence="1 2">
    <name type="scientific">Erwinia phage Midgardsormr38</name>
    <dbReference type="NCBI Taxonomy" id="2663326"/>
    <lineage>
        <taxon>Viruses</taxon>
        <taxon>Duplodnaviria</taxon>
        <taxon>Heunggongvirae</taxon>
        <taxon>Uroviricota</taxon>
        <taxon>Caudoviricetes</taxon>
        <taxon>Midgardsormrvirus</taxon>
        <taxon>Midgardsormrvirus midgardsormr38</taxon>
    </lineage>
</organism>